<dbReference type="Pfam" id="PF01750">
    <property type="entry name" value="HycI"/>
    <property type="match status" value="1"/>
</dbReference>
<evidence type="ECO:0000313" key="5">
    <source>
        <dbReference type="EMBL" id="HDI83212.1"/>
    </source>
</evidence>
<dbReference type="EMBL" id="DQWE01000259">
    <property type="protein sequence ID" value="HDI83212.1"/>
    <property type="molecule type" value="Genomic_DNA"/>
</dbReference>
<dbReference type="GO" id="GO:0008047">
    <property type="term" value="F:enzyme activator activity"/>
    <property type="evidence" value="ECO:0007669"/>
    <property type="project" value="InterPro"/>
</dbReference>
<keyword evidence="4" id="KW-0378">Hydrolase</keyword>
<dbReference type="NCBIfam" id="TIGR00072">
    <property type="entry name" value="hydrog_prot"/>
    <property type="match status" value="1"/>
</dbReference>
<dbReference type="GO" id="GO:0004190">
    <property type="term" value="F:aspartic-type endopeptidase activity"/>
    <property type="evidence" value="ECO:0007669"/>
    <property type="project" value="UniProtKB-KW"/>
</dbReference>
<dbReference type="CDD" id="cd00518">
    <property type="entry name" value="H2MP"/>
    <property type="match status" value="1"/>
</dbReference>
<dbReference type="Gene3D" id="3.40.50.1450">
    <property type="entry name" value="HybD-like"/>
    <property type="match status" value="1"/>
</dbReference>
<dbReference type="Proteomes" id="UP000885847">
    <property type="component" value="Unassembled WGS sequence"/>
</dbReference>
<organism evidence="5">
    <name type="scientific">candidate division WOR-3 bacterium</name>
    <dbReference type="NCBI Taxonomy" id="2052148"/>
    <lineage>
        <taxon>Bacteria</taxon>
        <taxon>Bacteria division WOR-3</taxon>
    </lineage>
</organism>
<gene>
    <name evidence="5" type="ORF">ENF18_05425</name>
</gene>
<dbReference type="InterPro" id="IPR000671">
    <property type="entry name" value="Peptidase_A31"/>
</dbReference>
<accession>A0A7C0VAZ2</accession>
<comment type="similarity">
    <text evidence="1">Belongs to the peptidase A31 family.</text>
</comment>
<dbReference type="InterPro" id="IPR023430">
    <property type="entry name" value="Pept_HybD-like_dom_sf"/>
</dbReference>
<name>A0A7C0VAZ2_UNCW3</name>
<dbReference type="AlphaFoldDB" id="A0A7C0VAZ2"/>
<dbReference type="SUPFAM" id="SSF53163">
    <property type="entry name" value="HybD-like"/>
    <property type="match status" value="1"/>
</dbReference>
<dbReference type="GO" id="GO:0016485">
    <property type="term" value="P:protein processing"/>
    <property type="evidence" value="ECO:0007669"/>
    <property type="project" value="TreeGrafter"/>
</dbReference>
<sequence length="154" mass="17224">MSSRGDKLIFGLGNPILSDDSLGIRVVERLRDEHRDNGVVFETGSIGGFRILDVINGFKEVVFVDSTPGENPGTFKKLGLEDLSHSWHLTSPHTINLYTAIDLGKKLGMKMPEDIRIYVMEVNPNQEFGEELSDEVKKNIDSFVEFIKKEELGG</sequence>
<proteinExistence type="inferred from homology"/>
<dbReference type="PANTHER" id="PTHR30302:SF1">
    <property type="entry name" value="HYDROGENASE 2 MATURATION PROTEASE"/>
    <property type="match status" value="1"/>
</dbReference>
<dbReference type="PRINTS" id="PR00446">
    <property type="entry name" value="HYDRGNUPTAKE"/>
</dbReference>
<evidence type="ECO:0000256" key="4">
    <source>
        <dbReference type="ARBA" id="ARBA00022801"/>
    </source>
</evidence>
<comment type="caution">
    <text evidence="5">The sequence shown here is derived from an EMBL/GenBank/DDBJ whole genome shotgun (WGS) entry which is preliminary data.</text>
</comment>
<evidence type="ECO:0000256" key="2">
    <source>
        <dbReference type="ARBA" id="ARBA00022670"/>
    </source>
</evidence>
<evidence type="ECO:0000256" key="1">
    <source>
        <dbReference type="ARBA" id="ARBA00006814"/>
    </source>
</evidence>
<keyword evidence="3" id="KW-0064">Aspartyl protease</keyword>
<keyword evidence="2 5" id="KW-0645">Protease</keyword>
<reference evidence="5" key="1">
    <citation type="journal article" date="2020" name="mSystems">
        <title>Genome- and Community-Level Interaction Insights into Carbon Utilization and Element Cycling Functions of Hydrothermarchaeota in Hydrothermal Sediment.</title>
        <authorList>
            <person name="Zhou Z."/>
            <person name="Liu Y."/>
            <person name="Xu W."/>
            <person name="Pan J."/>
            <person name="Luo Z.H."/>
            <person name="Li M."/>
        </authorList>
    </citation>
    <scope>NUCLEOTIDE SEQUENCE [LARGE SCALE GENOMIC DNA]</scope>
    <source>
        <strain evidence="5">HyVt-102</strain>
    </source>
</reference>
<dbReference type="PANTHER" id="PTHR30302">
    <property type="entry name" value="HYDROGENASE 1 MATURATION PROTEASE"/>
    <property type="match status" value="1"/>
</dbReference>
<evidence type="ECO:0000256" key="3">
    <source>
        <dbReference type="ARBA" id="ARBA00022750"/>
    </source>
</evidence>
<protein>
    <submittedName>
        <fullName evidence="5">Hydrogenase maturation protease</fullName>
    </submittedName>
</protein>